<dbReference type="Proteomes" id="UP001230188">
    <property type="component" value="Unassembled WGS sequence"/>
</dbReference>
<dbReference type="PROSITE" id="PS50250">
    <property type="entry name" value="PCI"/>
    <property type="match status" value="1"/>
</dbReference>
<proteinExistence type="inferred from homology"/>
<keyword evidence="4" id="KW-0963">Cytoplasm</keyword>
<comment type="caution">
    <text evidence="9">The sequence shown here is derived from an EMBL/GenBank/DDBJ whole genome shotgun (WGS) entry which is preliminary data.</text>
</comment>
<evidence type="ECO:0000256" key="1">
    <source>
        <dbReference type="ARBA" id="ARBA00004123"/>
    </source>
</evidence>
<dbReference type="Pfam" id="PF10602">
    <property type="entry name" value="RPN7"/>
    <property type="match status" value="1"/>
</dbReference>
<comment type="similarity">
    <text evidence="3">Belongs to the CSN1 family.</text>
</comment>
<keyword evidence="6" id="KW-0539">Nucleus</keyword>
<gene>
    <name evidence="9" type="ORF">CTAYLR_007526</name>
</gene>
<name>A0AAD7XFC0_9STRA</name>
<dbReference type="InterPro" id="IPR019585">
    <property type="entry name" value="Rpn7/CSN1"/>
</dbReference>
<dbReference type="GO" id="GO:0008180">
    <property type="term" value="C:COP9 signalosome"/>
    <property type="evidence" value="ECO:0007669"/>
    <property type="project" value="UniProtKB-KW"/>
</dbReference>
<dbReference type="GO" id="GO:0005737">
    <property type="term" value="C:cytoplasm"/>
    <property type="evidence" value="ECO:0007669"/>
    <property type="project" value="UniProtKB-SubCell"/>
</dbReference>
<protein>
    <recommendedName>
        <fullName evidence="8">PCI domain-containing protein</fullName>
    </recommendedName>
</protein>
<feature type="compositionally biased region" description="Polar residues" evidence="7">
    <location>
        <begin position="683"/>
        <end position="692"/>
    </location>
</feature>
<evidence type="ECO:0000313" key="10">
    <source>
        <dbReference type="Proteomes" id="UP001230188"/>
    </source>
</evidence>
<keyword evidence="5" id="KW-0736">Signalosome</keyword>
<dbReference type="SMART" id="SM00088">
    <property type="entry name" value="PINT"/>
    <property type="match status" value="1"/>
</dbReference>
<reference evidence="9" key="1">
    <citation type="submission" date="2023-01" db="EMBL/GenBank/DDBJ databases">
        <title>Metagenome sequencing of chrysophaentin producing Chrysophaeum taylorii.</title>
        <authorList>
            <person name="Davison J."/>
            <person name="Bewley C."/>
        </authorList>
    </citation>
    <scope>NUCLEOTIDE SEQUENCE</scope>
    <source>
        <strain evidence="9">NIES-1699</strain>
    </source>
</reference>
<dbReference type="InterPro" id="IPR000717">
    <property type="entry name" value="PCI_dom"/>
</dbReference>
<dbReference type="Gene3D" id="1.25.40.570">
    <property type="match status" value="1"/>
</dbReference>
<dbReference type="PANTHER" id="PTHR14145:SF2">
    <property type="entry name" value="COP9 SIGNALOSOME COMPLEX SUBUNIT 1"/>
    <property type="match status" value="1"/>
</dbReference>
<evidence type="ECO:0000256" key="4">
    <source>
        <dbReference type="ARBA" id="ARBA00022490"/>
    </source>
</evidence>
<feature type="region of interest" description="Disordered" evidence="7">
    <location>
        <begin position="596"/>
        <end position="616"/>
    </location>
</feature>
<dbReference type="InterPro" id="IPR036390">
    <property type="entry name" value="WH_DNA-bd_sf"/>
</dbReference>
<dbReference type="SUPFAM" id="SSF46785">
    <property type="entry name" value="Winged helix' DNA-binding domain"/>
    <property type="match status" value="1"/>
</dbReference>
<feature type="domain" description="PCI" evidence="8">
    <location>
        <begin position="381"/>
        <end position="561"/>
    </location>
</feature>
<evidence type="ECO:0000256" key="6">
    <source>
        <dbReference type="ARBA" id="ARBA00023242"/>
    </source>
</evidence>
<evidence type="ECO:0000256" key="7">
    <source>
        <dbReference type="SAM" id="MobiDB-lite"/>
    </source>
</evidence>
<dbReference type="EMBL" id="JAQMWT010000581">
    <property type="protein sequence ID" value="KAJ8599187.1"/>
    <property type="molecule type" value="Genomic_DNA"/>
</dbReference>
<evidence type="ECO:0000313" key="9">
    <source>
        <dbReference type="EMBL" id="KAJ8599187.1"/>
    </source>
</evidence>
<evidence type="ECO:0000256" key="3">
    <source>
        <dbReference type="ARBA" id="ARBA00008793"/>
    </source>
</evidence>
<evidence type="ECO:0000256" key="5">
    <source>
        <dbReference type="ARBA" id="ARBA00022790"/>
    </source>
</evidence>
<feature type="compositionally biased region" description="Acidic residues" evidence="7">
    <location>
        <begin position="653"/>
        <end position="681"/>
    </location>
</feature>
<dbReference type="InterPro" id="IPR045135">
    <property type="entry name" value="Rpn7_N"/>
</dbReference>
<accession>A0AAD7XFC0</accession>
<evidence type="ECO:0000259" key="8">
    <source>
        <dbReference type="PROSITE" id="PS50250"/>
    </source>
</evidence>
<evidence type="ECO:0000256" key="2">
    <source>
        <dbReference type="ARBA" id="ARBA00004496"/>
    </source>
</evidence>
<comment type="subcellular location">
    <subcellularLocation>
        <location evidence="2">Cytoplasm</location>
    </subcellularLocation>
    <subcellularLocation>
        <location evidence="1">Nucleus</location>
    </subcellularLocation>
</comment>
<dbReference type="PANTHER" id="PTHR14145">
    <property type="entry name" value="26S PROTESOME SUBUNIT 6"/>
    <property type="match status" value="1"/>
</dbReference>
<sequence length="692" mass="75119">MILLLAAVDVSRRILLSAAGPGAALQAGLEELDDLLGNWEDRTRNCRFAEVNSELLKASRKSELLEEATKNALMQKDGKAVRTVCKRDPEQVRLAFGLDSKVKEKSGVPAAFARPGVYEERPPSPLVDADRLIRQGRDLADDPEAYVDAEERWLSAISALDAASYASGAADFGAILSTTEGNAGLLDGGAKQAAREAREALALIYAGLPRWLRCKRLLFLAKASNDEQRRAALALCAKEAKLGLDTATYRAAEGTDERWVEATDDKYRELHDRLEGELASKRSCGSKDAVWEAYGNLGDALLARGEAAHALKCYVRMRDYSASAKRSLDVCCRVTVAAIEVGNWAHAANYSAKAEMIEGADPARFARLKIAAGLAHLEAKQYELAARRFVDIVSTAAPPEIPSREEDKWDVVSWRDVAGLACACALATFTRADLSAKCVDNVRFKKAVNAAHPKALEMAAASRAGDAARALAIAAELRDELRLDPLAADHAVALHDLVTDRCVAQFCAPYARVSLDKAAAKFVVFDADEFEKRVVGLIHQGKIHAKIDASTRTLVAADPDARDIAFDTLLKKSEAYVREVQALLLRMSCLEHDFVVRGAPDTPGPPPSRSAPAGMMMGPRQSLFEQATSSIRRGLGSRGAPPRRRLQPVDNDAPMEDDDDDDDVVVADDVDDDDDDDDLDNIDISTDTTRVR</sequence>
<organism evidence="9 10">
    <name type="scientific">Chrysophaeum taylorii</name>
    <dbReference type="NCBI Taxonomy" id="2483200"/>
    <lineage>
        <taxon>Eukaryota</taxon>
        <taxon>Sar</taxon>
        <taxon>Stramenopiles</taxon>
        <taxon>Ochrophyta</taxon>
        <taxon>Pelagophyceae</taxon>
        <taxon>Pelagomonadales</taxon>
        <taxon>Pelagomonadaceae</taxon>
        <taxon>Chrysophaeum</taxon>
    </lineage>
</organism>
<dbReference type="AlphaFoldDB" id="A0AAD7XFC0"/>
<dbReference type="Pfam" id="PF01399">
    <property type="entry name" value="PCI"/>
    <property type="match status" value="1"/>
</dbReference>
<feature type="region of interest" description="Disordered" evidence="7">
    <location>
        <begin position="633"/>
        <end position="692"/>
    </location>
</feature>
<keyword evidence="10" id="KW-1185">Reference proteome</keyword>